<dbReference type="EMBL" id="BAAATE010000043">
    <property type="protein sequence ID" value="GAA2696397.1"/>
    <property type="molecule type" value="Genomic_DNA"/>
</dbReference>
<dbReference type="Proteomes" id="UP001501666">
    <property type="component" value="Unassembled WGS sequence"/>
</dbReference>
<name>A0ABP6FR93_9ACTN</name>
<feature type="transmembrane region" description="Helical" evidence="1">
    <location>
        <begin position="54"/>
        <end position="73"/>
    </location>
</feature>
<proteinExistence type="predicted"/>
<keyword evidence="1" id="KW-0812">Transmembrane</keyword>
<protein>
    <submittedName>
        <fullName evidence="2">Uncharacterized protein</fullName>
    </submittedName>
</protein>
<organism evidence="2 3">
    <name type="scientific">Nonomuraea recticatena</name>
    <dbReference type="NCBI Taxonomy" id="46178"/>
    <lineage>
        <taxon>Bacteria</taxon>
        <taxon>Bacillati</taxon>
        <taxon>Actinomycetota</taxon>
        <taxon>Actinomycetes</taxon>
        <taxon>Streptosporangiales</taxon>
        <taxon>Streptosporangiaceae</taxon>
        <taxon>Nonomuraea</taxon>
    </lineage>
</organism>
<sequence>MADCWGRTPGRCRGSCPFLGLGPGDTAWLGLAVALTEQVGWATAAVVRADAPRRVVATTIVVNLLLGLIIVAAKGALQH</sequence>
<evidence type="ECO:0000313" key="3">
    <source>
        <dbReference type="Proteomes" id="UP001501666"/>
    </source>
</evidence>
<reference evidence="3" key="1">
    <citation type="journal article" date="2019" name="Int. J. Syst. Evol. Microbiol.">
        <title>The Global Catalogue of Microorganisms (GCM) 10K type strain sequencing project: providing services to taxonomists for standard genome sequencing and annotation.</title>
        <authorList>
            <consortium name="The Broad Institute Genomics Platform"/>
            <consortium name="The Broad Institute Genome Sequencing Center for Infectious Disease"/>
            <person name="Wu L."/>
            <person name="Ma J."/>
        </authorList>
    </citation>
    <scope>NUCLEOTIDE SEQUENCE [LARGE SCALE GENOMIC DNA]</scope>
    <source>
        <strain evidence="3">JCM 6835</strain>
    </source>
</reference>
<accession>A0ABP6FR93</accession>
<gene>
    <name evidence="2" type="ORF">GCM10010412_090290</name>
</gene>
<keyword evidence="1" id="KW-1133">Transmembrane helix</keyword>
<evidence type="ECO:0000313" key="2">
    <source>
        <dbReference type="EMBL" id="GAA2696397.1"/>
    </source>
</evidence>
<keyword evidence="3" id="KW-1185">Reference proteome</keyword>
<keyword evidence="1" id="KW-0472">Membrane</keyword>
<comment type="caution">
    <text evidence="2">The sequence shown here is derived from an EMBL/GenBank/DDBJ whole genome shotgun (WGS) entry which is preliminary data.</text>
</comment>
<evidence type="ECO:0000256" key="1">
    <source>
        <dbReference type="SAM" id="Phobius"/>
    </source>
</evidence>